<feature type="region of interest" description="Disordered" evidence="1">
    <location>
        <begin position="83"/>
        <end position="124"/>
    </location>
</feature>
<dbReference type="WBParaSite" id="maker-unitig_37559-snap-gene-0.2-mRNA-1">
    <property type="protein sequence ID" value="maker-unitig_37559-snap-gene-0.2-mRNA-1"/>
    <property type="gene ID" value="maker-unitig_37559-snap-gene-0.2"/>
</dbReference>
<dbReference type="InterPro" id="IPR036397">
    <property type="entry name" value="RNaseH_sf"/>
</dbReference>
<feature type="region of interest" description="Disordered" evidence="1">
    <location>
        <begin position="177"/>
        <end position="215"/>
    </location>
</feature>
<reference evidence="4" key="1">
    <citation type="submission" date="2016-11" db="UniProtKB">
        <authorList>
            <consortium name="WormBaseParasite"/>
        </authorList>
    </citation>
    <scope>IDENTIFICATION</scope>
</reference>
<evidence type="ECO:0000313" key="4">
    <source>
        <dbReference type="WBParaSite" id="maker-unitig_37559-snap-gene-0.2-mRNA-1"/>
    </source>
</evidence>
<dbReference type="Gene3D" id="3.30.420.10">
    <property type="entry name" value="Ribonuclease H-like superfamily/Ribonuclease H"/>
    <property type="match status" value="1"/>
</dbReference>
<dbReference type="AlphaFoldDB" id="A0A1I8FJY4"/>
<sequence>VRIKHRRICPLHPEANGATERVNRCIQQKGHQSGHRRRTQLAHAQLDDWLLRVIASLSHSATGVAPAELLMAELSNDGLPSIPNHRNLCSTTGAETRKAPRRATTTQMAAGGPRQANVKPGSAVLRKRTRHTKIQNAAFRLEPWTVTDRRGDSYVLRQGDADMHIAHADLTHIRALSSDARDSTTRSGALAPPSPERGIAERRTPESGPRTSLSATEFDGPLAALRWSRPQELVTGELVAVLRYSMERKLRGRRLEAGDSEEAGKRLCGEVGSNIELERFLKLPLAHHVACKPKSDNSNLKWLVKELGQRLSHKFLTRGRPSIVAAEHQKASSRWSGSRDRSELTFSDEGMMMRTAFHFAGSESDNSNLKWLVKKLGSDCSQFADRLVTRPSICALGVSTVDSLQFFFDQMRAEITTRAKTRPADIVEKSLVATQTSQQSGPGFPPTQRGSKPLGLPLAAQRRLAAQLGAKKQLDPAASPTGTVNPAGQQEGQLIGRGGFVPQCEQKSDGLYIFTDELVSGHSLFELMQRQKASRSRSPRGICSGLNFLHCQPEGAILHRDIKSSNVMLTSKASSS</sequence>
<feature type="region of interest" description="Disordered" evidence="1">
    <location>
        <begin position="433"/>
        <end position="454"/>
    </location>
</feature>
<dbReference type="Gene3D" id="1.10.510.10">
    <property type="entry name" value="Transferase(Phosphotransferase) domain 1"/>
    <property type="match status" value="1"/>
</dbReference>
<dbReference type="InterPro" id="IPR011009">
    <property type="entry name" value="Kinase-like_dom_sf"/>
</dbReference>
<dbReference type="PROSITE" id="PS00108">
    <property type="entry name" value="PROTEIN_KINASE_ST"/>
    <property type="match status" value="1"/>
</dbReference>
<organism evidence="3 4">
    <name type="scientific">Macrostomum lignano</name>
    <dbReference type="NCBI Taxonomy" id="282301"/>
    <lineage>
        <taxon>Eukaryota</taxon>
        <taxon>Metazoa</taxon>
        <taxon>Spiralia</taxon>
        <taxon>Lophotrochozoa</taxon>
        <taxon>Platyhelminthes</taxon>
        <taxon>Rhabditophora</taxon>
        <taxon>Macrostomorpha</taxon>
        <taxon>Macrostomida</taxon>
        <taxon>Macrostomidae</taxon>
        <taxon>Macrostomum</taxon>
    </lineage>
</organism>
<dbReference type="PROSITE" id="PS50994">
    <property type="entry name" value="INTEGRASE"/>
    <property type="match status" value="1"/>
</dbReference>
<dbReference type="SUPFAM" id="SSF56112">
    <property type="entry name" value="Protein kinase-like (PK-like)"/>
    <property type="match status" value="1"/>
</dbReference>
<dbReference type="InterPro" id="IPR012337">
    <property type="entry name" value="RNaseH-like_sf"/>
</dbReference>
<keyword evidence="3" id="KW-1185">Reference proteome</keyword>
<dbReference type="GO" id="GO:0004672">
    <property type="term" value="F:protein kinase activity"/>
    <property type="evidence" value="ECO:0007669"/>
    <property type="project" value="InterPro"/>
</dbReference>
<dbReference type="SUPFAM" id="SSF53098">
    <property type="entry name" value="Ribonuclease H-like"/>
    <property type="match status" value="1"/>
</dbReference>
<dbReference type="GO" id="GO:0003676">
    <property type="term" value="F:nucleic acid binding"/>
    <property type="evidence" value="ECO:0007669"/>
    <property type="project" value="InterPro"/>
</dbReference>
<proteinExistence type="predicted"/>
<accession>A0A1I8FJY4</accession>
<name>A0A1I8FJY4_9PLAT</name>
<evidence type="ECO:0000259" key="2">
    <source>
        <dbReference type="PROSITE" id="PS50994"/>
    </source>
</evidence>
<dbReference type="GO" id="GO:0015074">
    <property type="term" value="P:DNA integration"/>
    <property type="evidence" value="ECO:0007669"/>
    <property type="project" value="InterPro"/>
</dbReference>
<protein>
    <submittedName>
        <fullName evidence="4">Integrase catalytic domain-containing protein</fullName>
    </submittedName>
</protein>
<dbReference type="Proteomes" id="UP000095280">
    <property type="component" value="Unplaced"/>
</dbReference>
<evidence type="ECO:0000313" key="3">
    <source>
        <dbReference type="Proteomes" id="UP000095280"/>
    </source>
</evidence>
<feature type="domain" description="Integrase catalytic" evidence="2">
    <location>
        <begin position="1"/>
        <end position="74"/>
    </location>
</feature>
<evidence type="ECO:0000256" key="1">
    <source>
        <dbReference type="SAM" id="MobiDB-lite"/>
    </source>
</evidence>
<dbReference type="InterPro" id="IPR008271">
    <property type="entry name" value="Ser/Thr_kinase_AS"/>
</dbReference>
<dbReference type="InterPro" id="IPR001584">
    <property type="entry name" value="Integrase_cat-core"/>
</dbReference>